<reference evidence="1 2" key="1">
    <citation type="submission" date="2018-06" db="EMBL/GenBank/DDBJ databases">
        <title>A transcriptomic atlas of mushroom development highlights an independent origin of complex multicellularity.</title>
        <authorList>
            <consortium name="DOE Joint Genome Institute"/>
            <person name="Krizsan K."/>
            <person name="Almasi E."/>
            <person name="Merenyi Z."/>
            <person name="Sahu N."/>
            <person name="Viragh M."/>
            <person name="Koszo T."/>
            <person name="Mondo S."/>
            <person name="Kiss B."/>
            <person name="Balint B."/>
            <person name="Kues U."/>
            <person name="Barry K."/>
            <person name="Hegedus J.C."/>
            <person name="Henrissat B."/>
            <person name="Johnson J."/>
            <person name="Lipzen A."/>
            <person name="Ohm R."/>
            <person name="Nagy I."/>
            <person name="Pangilinan J."/>
            <person name="Yan J."/>
            <person name="Xiong Y."/>
            <person name="Grigoriev I.V."/>
            <person name="Hibbett D.S."/>
            <person name="Nagy L.G."/>
        </authorList>
    </citation>
    <scope>NUCLEOTIDE SEQUENCE [LARGE SCALE GENOMIC DNA]</scope>
    <source>
        <strain evidence="1 2">SZMC22713</strain>
    </source>
</reference>
<dbReference type="EMBL" id="ML170210">
    <property type="protein sequence ID" value="TDL18273.1"/>
    <property type="molecule type" value="Genomic_DNA"/>
</dbReference>
<sequence>MVYLIQVDKFFEKIRRINAFNVQPLEVLRKLIWKVHGHCLTIRSRAERTESTSWNDWATVLTRTFSVLPRVPIHFKVIRQPYLLNSIPPGASLSLIRTMYLSQSTLRHSFSTFTFAVFSCKPFVIKAFRKVTASPPPFAGSRFIPSN</sequence>
<dbReference type="VEuPathDB" id="FungiDB:BD410DRAFT_505033"/>
<keyword evidence="2" id="KW-1185">Reference proteome</keyword>
<dbReference type="AlphaFoldDB" id="A0A4Y7PS75"/>
<dbReference type="Proteomes" id="UP000294933">
    <property type="component" value="Unassembled WGS sequence"/>
</dbReference>
<evidence type="ECO:0000313" key="2">
    <source>
        <dbReference type="Proteomes" id="UP000294933"/>
    </source>
</evidence>
<accession>A0A4Y7PS75</accession>
<proteinExistence type="predicted"/>
<protein>
    <submittedName>
        <fullName evidence="1">Uncharacterized protein</fullName>
    </submittedName>
</protein>
<gene>
    <name evidence="1" type="ORF">BD410DRAFT_505033</name>
</gene>
<evidence type="ECO:0000313" key="1">
    <source>
        <dbReference type="EMBL" id="TDL18273.1"/>
    </source>
</evidence>
<name>A0A4Y7PS75_9AGAM</name>
<organism evidence="1 2">
    <name type="scientific">Rickenella mellea</name>
    <dbReference type="NCBI Taxonomy" id="50990"/>
    <lineage>
        <taxon>Eukaryota</taxon>
        <taxon>Fungi</taxon>
        <taxon>Dikarya</taxon>
        <taxon>Basidiomycota</taxon>
        <taxon>Agaricomycotina</taxon>
        <taxon>Agaricomycetes</taxon>
        <taxon>Hymenochaetales</taxon>
        <taxon>Rickenellaceae</taxon>
        <taxon>Rickenella</taxon>
    </lineage>
</organism>